<dbReference type="PANTHER" id="PTHR10824">
    <property type="entry name" value="ACYL-COENZYME A THIOESTERASE-RELATED"/>
    <property type="match status" value="1"/>
</dbReference>
<evidence type="ECO:0000313" key="5">
    <source>
        <dbReference type="EMBL" id="KAG2460201.1"/>
    </source>
</evidence>
<feature type="domain" description="BAAT/Acyl-CoA thioester hydrolase C-terminal" evidence="4">
    <location>
        <begin position="216"/>
        <end position="424"/>
    </location>
</feature>
<protein>
    <submittedName>
        <fullName evidence="5">ACOT5 thioesterase</fullName>
    </submittedName>
</protein>
<dbReference type="Pfam" id="PF08840">
    <property type="entry name" value="BAAT_C"/>
    <property type="match status" value="1"/>
</dbReference>
<dbReference type="InterPro" id="IPR006862">
    <property type="entry name" value="Thio_Ohase/aa_AcTrfase"/>
</dbReference>
<feature type="non-terminal residue" evidence="5">
    <location>
        <position position="433"/>
    </location>
</feature>
<feature type="domain" description="Acyl-CoA thioester hydrolase/bile acid-CoA amino acid N-acetyltransferase" evidence="3">
    <location>
        <begin position="20"/>
        <end position="150"/>
    </location>
</feature>
<evidence type="ECO:0000256" key="1">
    <source>
        <dbReference type="ARBA" id="ARBA00006538"/>
    </source>
</evidence>
<dbReference type="OrthoDB" id="6347013at2759"/>
<name>A0A8X8BN55_POLSE</name>
<feature type="active site" description="Charge relay system" evidence="2">
    <location>
        <position position="334"/>
    </location>
</feature>
<evidence type="ECO:0000256" key="2">
    <source>
        <dbReference type="PIRSR" id="PIRSR016521-1"/>
    </source>
</evidence>
<dbReference type="PIRSF" id="PIRSF016521">
    <property type="entry name" value="Acyl-CoA_hydro"/>
    <property type="match status" value="1"/>
</dbReference>
<dbReference type="InterPro" id="IPR016662">
    <property type="entry name" value="Acyl-CoA_thioEstase_long-chain"/>
</dbReference>
<dbReference type="Gene3D" id="2.60.40.2240">
    <property type="entry name" value="Acyl-CoA thioester hydrolase/BAAT N-terminal domain"/>
    <property type="match status" value="1"/>
</dbReference>
<comment type="caution">
    <text evidence="5">The sequence shown here is derived from an EMBL/GenBank/DDBJ whole genome shotgun (WGS) entry which is preliminary data.</text>
</comment>
<evidence type="ECO:0000259" key="4">
    <source>
        <dbReference type="Pfam" id="PF08840"/>
    </source>
</evidence>
<dbReference type="EMBL" id="JAATIS010005064">
    <property type="protein sequence ID" value="KAG2460201.1"/>
    <property type="molecule type" value="Genomic_DNA"/>
</dbReference>
<dbReference type="SUPFAM" id="SSF53474">
    <property type="entry name" value="alpha/beta-Hydrolases"/>
    <property type="match status" value="1"/>
</dbReference>
<sequence>METTTICPKMTVKPTRGLVDEDIAIVISGLSPKQAITIRSLLNSEDKDFWHAYGHYVSDDNGVVNVVEDECFGGTYNGREPTGLIWSLKPVPGSRPALRLRKVDVLTPFILNISVYKGHISKCFEEPPLARAIIERWYIAPGVSRVDVKEKGIRGTLFIPPGPGPFPGILDMWGGGGSGITEYRSSLLASHGYAVLALDFLSSQAKSMHSGNITEKYFEAAFEFLQSHPRICSDRISICGFSFGASVAVALVANENSINPRCLVCVSGCHIIQVKNTIDDALEGFFRHPGKLKYDESNHVIWHGLCLPIPTDESEKVKVRNLKCPFLLVAGSDDQNMAAAESAEDIENMMKAAGNEHLLTKLVYPMAGHLIDPPYSPHIRSSNFFDSIKKQRVVLLYGGSTKEHCFAQEDSWKKILDFLHHHLYDAEIISPKL</sequence>
<feature type="non-terminal residue" evidence="5">
    <location>
        <position position="1"/>
    </location>
</feature>
<dbReference type="AlphaFoldDB" id="A0A8X8BN55"/>
<feature type="active site" description="Charge relay system" evidence="2">
    <location>
        <position position="242"/>
    </location>
</feature>
<keyword evidence="6" id="KW-1185">Reference proteome</keyword>
<dbReference type="InterPro" id="IPR042490">
    <property type="entry name" value="Thio_Ohase/BAAT_N"/>
</dbReference>
<evidence type="ECO:0000313" key="6">
    <source>
        <dbReference type="Proteomes" id="UP000886611"/>
    </source>
</evidence>
<dbReference type="FunFam" id="3.40.50.1820:FF:000024">
    <property type="entry name" value="acyl-coenzyme A thioesterase 4"/>
    <property type="match status" value="1"/>
</dbReference>
<proteinExistence type="inferred from homology"/>
<gene>
    <name evidence="5" type="primary">Acot5_0</name>
    <name evidence="5" type="ORF">GTO96_0021363</name>
</gene>
<organism evidence="5 6">
    <name type="scientific">Polypterus senegalus</name>
    <name type="common">Senegal bichir</name>
    <dbReference type="NCBI Taxonomy" id="55291"/>
    <lineage>
        <taxon>Eukaryota</taxon>
        <taxon>Metazoa</taxon>
        <taxon>Chordata</taxon>
        <taxon>Craniata</taxon>
        <taxon>Vertebrata</taxon>
        <taxon>Euteleostomi</taxon>
        <taxon>Actinopterygii</taxon>
        <taxon>Polypteriformes</taxon>
        <taxon>Polypteridae</taxon>
        <taxon>Polypterus</taxon>
    </lineage>
</organism>
<dbReference type="GO" id="GO:0006637">
    <property type="term" value="P:acyl-CoA metabolic process"/>
    <property type="evidence" value="ECO:0007669"/>
    <property type="project" value="InterPro"/>
</dbReference>
<dbReference type="Pfam" id="PF04775">
    <property type="entry name" value="Bile_Hydr_Trans"/>
    <property type="match status" value="1"/>
</dbReference>
<evidence type="ECO:0000259" key="3">
    <source>
        <dbReference type="Pfam" id="PF04775"/>
    </source>
</evidence>
<dbReference type="InterPro" id="IPR014940">
    <property type="entry name" value="BAAT_C"/>
</dbReference>
<feature type="active site" description="Charge relay system" evidence="2">
    <location>
        <position position="369"/>
    </location>
</feature>
<dbReference type="Gene3D" id="3.40.50.1820">
    <property type="entry name" value="alpha/beta hydrolase"/>
    <property type="match status" value="1"/>
</dbReference>
<dbReference type="InterPro" id="IPR029058">
    <property type="entry name" value="AB_hydrolase_fold"/>
</dbReference>
<dbReference type="FunFam" id="2.60.40.2240:FF:000002">
    <property type="entry name" value="Acyl-CoA thioesterase 18"/>
    <property type="match status" value="1"/>
</dbReference>
<dbReference type="Proteomes" id="UP000886611">
    <property type="component" value="Unassembled WGS sequence"/>
</dbReference>
<reference evidence="5 6" key="1">
    <citation type="journal article" date="2021" name="Cell">
        <title>Tracing the genetic footprints of vertebrate landing in non-teleost ray-finned fishes.</title>
        <authorList>
            <person name="Bi X."/>
            <person name="Wang K."/>
            <person name="Yang L."/>
            <person name="Pan H."/>
            <person name="Jiang H."/>
            <person name="Wei Q."/>
            <person name="Fang M."/>
            <person name="Yu H."/>
            <person name="Zhu C."/>
            <person name="Cai Y."/>
            <person name="He Y."/>
            <person name="Gan X."/>
            <person name="Zeng H."/>
            <person name="Yu D."/>
            <person name="Zhu Y."/>
            <person name="Jiang H."/>
            <person name="Qiu Q."/>
            <person name="Yang H."/>
            <person name="Zhang Y.E."/>
            <person name="Wang W."/>
            <person name="Zhu M."/>
            <person name="He S."/>
            <person name="Zhang G."/>
        </authorList>
    </citation>
    <scope>NUCLEOTIDE SEQUENCE [LARGE SCALE GENOMIC DNA]</scope>
    <source>
        <strain evidence="5">Bchr_013</strain>
    </source>
</reference>
<dbReference type="PANTHER" id="PTHR10824:SF36">
    <property type="entry name" value="ACYL-COA THIOESTERASE 17-RELATED"/>
    <property type="match status" value="1"/>
</dbReference>
<accession>A0A8X8BN55</accession>
<dbReference type="GO" id="GO:0047617">
    <property type="term" value="F:fatty acyl-CoA hydrolase activity"/>
    <property type="evidence" value="ECO:0007669"/>
    <property type="project" value="TreeGrafter"/>
</dbReference>
<dbReference type="GO" id="GO:0006631">
    <property type="term" value="P:fatty acid metabolic process"/>
    <property type="evidence" value="ECO:0007669"/>
    <property type="project" value="TreeGrafter"/>
</dbReference>
<comment type="similarity">
    <text evidence="1">Belongs to the C/M/P thioester hydrolase family.</text>
</comment>